<dbReference type="OrthoDB" id="5513379at2"/>
<evidence type="ECO:0000256" key="1">
    <source>
        <dbReference type="SAM" id="MobiDB-lite"/>
    </source>
</evidence>
<evidence type="ECO:0000313" key="3">
    <source>
        <dbReference type="Proteomes" id="UP000005801"/>
    </source>
</evidence>
<organism evidence="2 3">
    <name type="scientific">Plesiocystis pacifica SIR-1</name>
    <dbReference type="NCBI Taxonomy" id="391625"/>
    <lineage>
        <taxon>Bacteria</taxon>
        <taxon>Pseudomonadati</taxon>
        <taxon>Myxococcota</taxon>
        <taxon>Polyangia</taxon>
        <taxon>Nannocystales</taxon>
        <taxon>Nannocystaceae</taxon>
        <taxon>Plesiocystis</taxon>
    </lineage>
</organism>
<dbReference type="Proteomes" id="UP000005801">
    <property type="component" value="Unassembled WGS sequence"/>
</dbReference>
<dbReference type="RefSeq" id="WP_006974664.1">
    <property type="nucleotide sequence ID" value="NZ_ABCS01000071.1"/>
</dbReference>
<keyword evidence="3" id="KW-1185">Reference proteome</keyword>
<proteinExistence type="predicted"/>
<feature type="compositionally biased region" description="Acidic residues" evidence="1">
    <location>
        <begin position="22"/>
        <end position="44"/>
    </location>
</feature>
<feature type="region of interest" description="Disordered" evidence="1">
    <location>
        <begin position="202"/>
        <end position="230"/>
    </location>
</feature>
<reference evidence="2 3" key="1">
    <citation type="submission" date="2007-06" db="EMBL/GenBank/DDBJ databases">
        <authorList>
            <person name="Shimkets L."/>
            <person name="Ferriera S."/>
            <person name="Johnson J."/>
            <person name="Kravitz S."/>
            <person name="Beeson K."/>
            <person name="Sutton G."/>
            <person name="Rogers Y.-H."/>
            <person name="Friedman R."/>
            <person name="Frazier M."/>
            <person name="Venter J.C."/>
        </authorList>
    </citation>
    <scope>NUCLEOTIDE SEQUENCE [LARGE SCALE GENOMIC DNA]</scope>
    <source>
        <strain evidence="2 3">SIR-1</strain>
    </source>
</reference>
<name>A6GD73_9BACT</name>
<evidence type="ECO:0000313" key="2">
    <source>
        <dbReference type="EMBL" id="EDM76148.1"/>
    </source>
</evidence>
<comment type="caution">
    <text evidence="2">The sequence shown here is derived from an EMBL/GenBank/DDBJ whole genome shotgun (WGS) entry which is preliminary data.</text>
</comment>
<sequence>MAAPAKGGKGKGKGKGDKADETEAPAEAEDAPEPEPEPELEPDPEPAPVVDAGGDSSMKGRLGLGGTRSLSGINALSLRYYATQKLSVGALIGVATYSHREASETGDFDQNRTVGLLGSGLQLFYWPVQGDRSKYISADFGVGARGLVYVGFGADDIDNNPDTREAPLEFDIEVPITTHVFIGDSVAITPEFGLVARIVPGTREPDEQGASDTNPGTGAGSRLGTTDGPGLGFELGEHGGVFFGLSITYFFGGAQAKAKKAAKASSK</sequence>
<dbReference type="EMBL" id="ABCS01000071">
    <property type="protein sequence ID" value="EDM76148.1"/>
    <property type="molecule type" value="Genomic_DNA"/>
</dbReference>
<gene>
    <name evidence="2" type="ORF">PPSIR1_26848</name>
</gene>
<feature type="compositionally biased region" description="Gly residues" evidence="1">
    <location>
        <begin position="217"/>
        <end position="230"/>
    </location>
</feature>
<dbReference type="AlphaFoldDB" id="A6GD73"/>
<feature type="region of interest" description="Disordered" evidence="1">
    <location>
        <begin position="1"/>
        <end position="63"/>
    </location>
</feature>
<accession>A6GD73</accession>
<protein>
    <submittedName>
        <fullName evidence="2">Uncharacterized protein</fullName>
    </submittedName>
</protein>